<gene>
    <name evidence="7" type="ORF">SAMN02910411_0477</name>
</gene>
<protein>
    <submittedName>
        <fullName evidence="7">Uncharacterized membrane protein YhhN</fullName>
    </submittedName>
</protein>
<dbReference type="Proteomes" id="UP000219563">
    <property type="component" value="Unassembled WGS sequence"/>
</dbReference>
<reference evidence="7 8" key="1">
    <citation type="submission" date="2017-08" db="EMBL/GenBank/DDBJ databases">
        <authorList>
            <person name="de Groot N.N."/>
        </authorList>
    </citation>
    <scope>NUCLEOTIDE SEQUENCE [LARGE SCALE GENOMIC DNA]</scope>
    <source>
        <strain evidence="7 8">DSM 9787</strain>
    </source>
</reference>
<name>A0A285T6V6_9FIRM</name>
<organism evidence="7 8">
    <name type="scientific">Pseudobutyrivibrio ruminis DSM 9787</name>
    <dbReference type="NCBI Taxonomy" id="1123011"/>
    <lineage>
        <taxon>Bacteria</taxon>
        <taxon>Bacillati</taxon>
        <taxon>Bacillota</taxon>
        <taxon>Clostridia</taxon>
        <taxon>Lachnospirales</taxon>
        <taxon>Lachnospiraceae</taxon>
        <taxon>Pseudobutyrivibrio</taxon>
    </lineage>
</organism>
<accession>A0A285T6V6</accession>
<evidence type="ECO:0000256" key="5">
    <source>
        <dbReference type="ARBA" id="ARBA00023136"/>
    </source>
</evidence>
<comment type="subcellular location">
    <subcellularLocation>
        <location evidence="1">Membrane</location>
        <topology evidence="1">Multi-pass membrane protein</topology>
    </subcellularLocation>
</comment>
<keyword evidence="3 6" id="KW-0812">Transmembrane</keyword>
<dbReference type="RefSeq" id="WP_097077238.1">
    <property type="nucleotide sequence ID" value="NZ_OBMR01000015.1"/>
</dbReference>
<dbReference type="EMBL" id="OBMR01000015">
    <property type="protein sequence ID" value="SOC17110.1"/>
    <property type="molecule type" value="Genomic_DNA"/>
</dbReference>
<sequence length="218" mass="25071">MIIETIIYVALIIALFAVCDNRFSRRYYVPLKVICSISFLVILFINQWYSERLGLLLWALLACFIGDLMMGLYNTYSRKQAMEIGIIAFMLGHVGLLNYMCRISVGTNVLVYIVPVIPCLILVGMSKWCHLHMGSLFVPCIIYCYFVSTMTLKALECGLNGTPILGIAGMLFLFSDFTILFLYFYHYKNRNNKRLVHYVNLGTYYAAVLLFIYSLLYV</sequence>
<feature type="transmembrane region" description="Helical" evidence="6">
    <location>
        <begin position="55"/>
        <end position="74"/>
    </location>
</feature>
<dbReference type="Pfam" id="PF07947">
    <property type="entry name" value="YhhN"/>
    <property type="match status" value="1"/>
</dbReference>
<feature type="transmembrane region" description="Helical" evidence="6">
    <location>
        <begin position="161"/>
        <end position="183"/>
    </location>
</feature>
<dbReference type="InterPro" id="IPR012506">
    <property type="entry name" value="TMEM86B-like"/>
</dbReference>
<keyword evidence="4 6" id="KW-1133">Transmembrane helix</keyword>
<feature type="transmembrane region" description="Helical" evidence="6">
    <location>
        <begin position="6"/>
        <end position="23"/>
    </location>
</feature>
<comment type="similarity">
    <text evidence="2">Belongs to the TMEM86 family.</text>
</comment>
<evidence type="ECO:0000256" key="2">
    <source>
        <dbReference type="ARBA" id="ARBA00007375"/>
    </source>
</evidence>
<feature type="transmembrane region" description="Helical" evidence="6">
    <location>
        <begin position="105"/>
        <end position="124"/>
    </location>
</feature>
<dbReference type="AlphaFoldDB" id="A0A285T6V6"/>
<feature type="transmembrane region" description="Helical" evidence="6">
    <location>
        <begin position="81"/>
        <end position="99"/>
    </location>
</feature>
<evidence type="ECO:0000313" key="7">
    <source>
        <dbReference type="EMBL" id="SOC17110.1"/>
    </source>
</evidence>
<keyword evidence="5 6" id="KW-0472">Membrane</keyword>
<feature type="transmembrane region" description="Helical" evidence="6">
    <location>
        <begin position="195"/>
        <end position="216"/>
    </location>
</feature>
<dbReference type="GO" id="GO:0016020">
    <property type="term" value="C:membrane"/>
    <property type="evidence" value="ECO:0007669"/>
    <property type="project" value="UniProtKB-SubCell"/>
</dbReference>
<proteinExistence type="inferred from homology"/>
<feature type="transmembrane region" description="Helical" evidence="6">
    <location>
        <begin position="30"/>
        <end position="49"/>
    </location>
</feature>
<feature type="transmembrane region" description="Helical" evidence="6">
    <location>
        <begin position="136"/>
        <end position="155"/>
    </location>
</feature>
<evidence type="ECO:0000256" key="4">
    <source>
        <dbReference type="ARBA" id="ARBA00022989"/>
    </source>
</evidence>
<evidence type="ECO:0000313" key="8">
    <source>
        <dbReference type="Proteomes" id="UP000219563"/>
    </source>
</evidence>
<evidence type="ECO:0000256" key="3">
    <source>
        <dbReference type="ARBA" id="ARBA00022692"/>
    </source>
</evidence>
<evidence type="ECO:0000256" key="1">
    <source>
        <dbReference type="ARBA" id="ARBA00004141"/>
    </source>
</evidence>
<evidence type="ECO:0000256" key="6">
    <source>
        <dbReference type="SAM" id="Phobius"/>
    </source>
</evidence>